<evidence type="ECO:0000256" key="2">
    <source>
        <dbReference type="ARBA" id="ARBA00022692"/>
    </source>
</evidence>
<dbReference type="GeneID" id="36332064"/>
<feature type="transmembrane region" description="Helical" evidence="5">
    <location>
        <begin position="99"/>
        <end position="118"/>
    </location>
</feature>
<dbReference type="EMBL" id="KZ110608">
    <property type="protein sequence ID" value="OSX57350.1"/>
    <property type="molecule type" value="Genomic_DNA"/>
</dbReference>
<dbReference type="GO" id="GO:0016628">
    <property type="term" value="F:oxidoreductase activity, acting on the CH-CH group of donors, NAD or NADP as acceptor"/>
    <property type="evidence" value="ECO:0007669"/>
    <property type="project" value="InterPro"/>
</dbReference>
<dbReference type="InterPro" id="IPR001171">
    <property type="entry name" value="ERG24_DHCR-like"/>
</dbReference>
<keyword evidence="7" id="KW-1185">Reference proteome</keyword>
<dbReference type="PANTHER" id="PTHR12714">
    <property type="entry name" value="PROTEIN-S ISOPRENYLCYSTEINE O-METHYLTRANSFERASE"/>
    <property type="match status" value="1"/>
</dbReference>
<keyword evidence="2 5" id="KW-0812">Transmembrane</keyword>
<dbReference type="STRING" id="670580.A0A1X6MLU8"/>
<gene>
    <name evidence="6" type="ORF">POSPLADRAFT_1156904</name>
</gene>
<dbReference type="OrthoDB" id="422086at2759"/>
<comment type="subcellular location">
    <subcellularLocation>
        <location evidence="1">Membrane</location>
        <topology evidence="1">Multi-pass membrane protein</topology>
    </subcellularLocation>
</comment>
<reference evidence="6 7" key="1">
    <citation type="submission" date="2017-04" db="EMBL/GenBank/DDBJ databases">
        <title>Genome Sequence of the Model Brown-Rot Fungus Postia placenta SB12.</title>
        <authorList>
            <consortium name="DOE Joint Genome Institute"/>
            <person name="Gaskell J."/>
            <person name="Kersten P."/>
            <person name="Larrondo L.F."/>
            <person name="Canessa P."/>
            <person name="Martinez D."/>
            <person name="Hibbett D."/>
            <person name="Schmoll M."/>
            <person name="Kubicek C.P."/>
            <person name="Martinez A.T."/>
            <person name="Yadav J."/>
            <person name="Master E."/>
            <person name="Magnuson J.K."/>
            <person name="James T."/>
            <person name="Yaver D."/>
            <person name="Berka R."/>
            <person name="Labutti K."/>
            <person name="Lipzen A."/>
            <person name="Aerts A."/>
            <person name="Barry K."/>
            <person name="Henrissat B."/>
            <person name="Blanchette R."/>
            <person name="Grigoriev I."/>
            <person name="Cullen D."/>
        </authorList>
    </citation>
    <scope>NUCLEOTIDE SEQUENCE [LARGE SCALE GENOMIC DNA]</scope>
    <source>
        <strain evidence="6 7">MAD-698-R-SB12</strain>
    </source>
</reference>
<evidence type="ECO:0000256" key="4">
    <source>
        <dbReference type="ARBA" id="ARBA00023136"/>
    </source>
</evidence>
<dbReference type="GO" id="GO:0016740">
    <property type="term" value="F:transferase activity"/>
    <property type="evidence" value="ECO:0007669"/>
    <property type="project" value="UniProtKB-ARBA"/>
</dbReference>
<evidence type="ECO:0000256" key="5">
    <source>
        <dbReference type="SAM" id="Phobius"/>
    </source>
</evidence>
<dbReference type="PANTHER" id="PTHR12714:SF9">
    <property type="entry name" value="PROTEIN-S-ISOPRENYLCYSTEINE O-METHYLTRANSFERASE"/>
    <property type="match status" value="1"/>
</dbReference>
<proteinExistence type="predicted"/>
<dbReference type="RefSeq" id="XP_024334144.1">
    <property type="nucleotide sequence ID" value="XM_024487115.1"/>
</dbReference>
<evidence type="ECO:0000256" key="1">
    <source>
        <dbReference type="ARBA" id="ARBA00004141"/>
    </source>
</evidence>
<keyword evidence="4 5" id="KW-0472">Membrane</keyword>
<protein>
    <submittedName>
        <fullName evidence="6">Uncharacterized protein</fullName>
    </submittedName>
</protein>
<organism evidence="6 7">
    <name type="scientific">Postia placenta MAD-698-R-SB12</name>
    <dbReference type="NCBI Taxonomy" id="670580"/>
    <lineage>
        <taxon>Eukaryota</taxon>
        <taxon>Fungi</taxon>
        <taxon>Dikarya</taxon>
        <taxon>Basidiomycota</taxon>
        <taxon>Agaricomycotina</taxon>
        <taxon>Agaricomycetes</taxon>
        <taxon>Polyporales</taxon>
        <taxon>Adustoporiaceae</taxon>
        <taxon>Rhodonia</taxon>
    </lineage>
</organism>
<dbReference type="Pfam" id="PF01222">
    <property type="entry name" value="ERG4_ERG24"/>
    <property type="match status" value="1"/>
</dbReference>
<name>A0A1X6MLU8_9APHY</name>
<feature type="transmembrane region" description="Helical" evidence="5">
    <location>
        <begin position="153"/>
        <end position="178"/>
    </location>
</feature>
<dbReference type="GO" id="GO:0016020">
    <property type="term" value="C:membrane"/>
    <property type="evidence" value="ECO:0007669"/>
    <property type="project" value="UniProtKB-SubCell"/>
</dbReference>
<dbReference type="AlphaFoldDB" id="A0A1X6MLU8"/>
<evidence type="ECO:0000256" key="3">
    <source>
        <dbReference type="ARBA" id="ARBA00022989"/>
    </source>
</evidence>
<dbReference type="Gene3D" id="1.20.120.1630">
    <property type="match status" value="1"/>
</dbReference>
<accession>A0A1X6MLU8</accession>
<dbReference type="GO" id="GO:0016126">
    <property type="term" value="P:sterol biosynthetic process"/>
    <property type="evidence" value="ECO:0007669"/>
    <property type="project" value="InterPro"/>
</dbReference>
<evidence type="ECO:0000313" key="6">
    <source>
        <dbReference type="EMBL" id="OSX57350.1"/>
    </source>
</evidence>
<evidence type="ECO:0000313" key="7">
    <source>
        <dbReference type="Proteomes" id="UP000194127"/>
    </source>
</evidence>
<dbReference type="Proteomes" id="UP000194127">
    <property type="component" value="Unassembled WGS sequence"/>
</dbReference>
<sequence length="241" mass="26810">MCLSKIPFLVAGTIGAYITLTPPHPQASPTEYPRNVTAYERILFSSAARFCAGNLKLLSGVGGLLEICVILASRWPTHPLSRKVLEALVPGSLYRTNKIGYSAAFLLGCSIAVIAGFVRYKCYRELERLYTFELTIQQDHRLVTTGLYAYVRYLSYTSGIACSVGLGVCLASSGSWLKECGVLDTFAGKFAAWLYVGYTLWGTVAFVIRAPLEDALMKEQFGEEWNKWAQRVPYRLIPYVF</sequence>
<keyword evidence="3 5" id="KW-1133">Transmembrane helix</keyword>
<feature type="transmembrane region" description="Helical" evidence="5">
    <location>
        <begin position="190"/>
        <end position="208"/>
    </location>
</feature>